<keyword evidence="2" id="KW-1185">Reference proteome</keyword>
<dbReference type="EMBL" id="RKRE01000001">
    <property type="protein sequence ID" value="RPF49332.1"/>
    <property type="molecule type" value="Genomic_DNA"/>
</dbReference>
<evidence type="ECO:0008006" key="3">
    <source>
        <dbReference type="Google" id="ProtNLM"/>
    </source>
</evidence>
<gene>
    <name evidence="1" type="ORF">EDD75_0140</name>
</gene>
<dbReference type="PANTHER" id="PTHR42754:SF1">
    <property type="entry name" value="LIPOPROTEIN"/>
    <property type="match status" value="1"/>
</dbReference>
<dbReference type="AlphaFoldDB" id="A0A3N5BNV9"/>
<reference evidence="1 2" key="1">
    <citation type="submission" date="2018-11" db="EMBL/GenBank/DDBJ databases">
        <title>Genomic Encyclopedia of Type Strains, Phase IV (KMG-IV): sequencing the most valuable type-strain genomes for metagenomic binning, comparative biology and taxonomic classification.</title>
        <authorList>
            <person name="Goeker M."/>
        </authorList>
    </citation>
    <scope>NUCLEOTIDE SEQUENCE [LARGE SCALE GENOMIC DNA]</scope>
    <source>
        <strain evidence="1 2">DSM 102936</strain>
    </source>
</reference>
<dbReference type="SUPFAM" id="SSF50998">
    <property type="entry name" value="Quinoprotein alcohol dehydrogenase-like"/>
    <property type="match status" value="1"/>
</dbReference>
<dbReference type="RefSeq" id="WP_123926573.1">
    <property type="nucleotide sequence ID" value="NZ_RKRE01000001.1"/>
</dbReference>
<dbReference type="InterPro" id="IPR011047">
    <property type="entry name" value="Quinoprotein_ADH-like_sf"/>
</dbReference>
<evidence type="ECO:0000313" key="2">
    <source>
        <dbReference type="Proteomes" id="UP000282654"/>
    </source>
</evidence>
<dbReference type="Proteomes" id="UP000282654">
    <property type="component" value="Unassembled WGS sequence"/>
</dbReference>
<name>A0A3N5BNV9_9THEO</name>
<protein>
    <recommendedName>
        <fullName evidence="3">Outer membrane protein assembly factor BamB</fullName>
    </recommendedName>
</protein>
<dbReference type="PANTHER" id="PTHR42754">
    <property type="entry name" value="ENDOGLUCANASE"/>
    <property type="match status" value="1"/>
</dbReference>
<accession>A0A3N5BNV9</accession>
<proteinExistence type="predicted"/>
<dbReference type="Gene3D" id="2.80.10.50">
    <property type="match status" value="1"/>
</dbReference>
<organism evidence="1 2">
    <name type="scientific">Thermodesulfitimonas autotrophica</name>
    <dbReference type="NCBI Taxonomy" id="1894989"/>
    <lineage>
        <taxon>Bacteria</taxon>
        <taxon>Bacillati</taxon>
        <taxon>Bacillota</taxon>
        <taxon>Clostridia</taxon>
        <taxon>Thermoanaerobacterales</taxon>
        <taxon>Thermoanaerobacteraceae</taxon>
        <taxon>Thermodesulfitimonas</taxon>
    </lineage>
</organism>
<dbReference type="OrthoDB" id="9811934at2"/>
<comment type="caution">
    <text evidence="1">The sequence shown here is derived from an EMBL/GenBank/DDBJ whole genome shotgun (WGS) entry which is preliminary data.</text>
</comment>
<evidence type="ECO:0000313" key="1">
    <source>
        <dbReference type="EMBL" id="RPF49332.1"/>
    </source>
</evidence>
<sequence>MKKWWLALLALLLLAVAGGFLRTERLRVAAQPPTVVWSRTFGPGEARFAAPTPDGGCILTGWIAAGAADTDLFIARTDRDGNLLWLKRFRGYGYSCGYCVQPARGGFIAVGETKAKSGWDHDLYVVRVGENGAPVWERTFGGRRCDYGWSVVETEDGGFLIAGGTESFGHGLYDVYLLRLDATGAKRWEKTYGGKGSDCGYALALLPNGCLIAGSTESFGASGTRIYLLRTDRDGKLRWQKSYGESLVYGWSLLRTDDGYVVTGEQEVAGKNGSRLAAYLIKLDRHGRMLWEKTYGAGSSAAYAVCRTRDGGYLIAGKTESPPGSYAILVAKTDKNGAHQWEKTLPGTGCSSAYSIFQTKDGGYVLAGRRGAKEGGSAILLLKLGPPK</sequence>